<organism evidence="1">
    <name type="scientific">marine metagenome</name>
    <dbReference type="NCBI Taxonomy" id="408172"/>
    <lineage>
        <taxon>unclassified sequences</taxon>
        <taxon>metagenomes</taxon>
        <taxon>ecological metagenomes</taxon>
    </lineage>
</organism>
<dbReference type="AlphaFoldDB" id="A0A381UZF7"/>
<evidence type="ECO:0000313" key="1">
    <source>
        <dbReference type="EMBL" id="SVA33529.1"/>
    </source>
</evidence>
<name>A0A381UZF7_9ZZZZ</name>
<protein>
    <submittedName>
        <fullName evidence="1">Uncharacterized protein</fullName>
    </submittedName>
</protein>
<accession>A0A381UZF7</accession>
<sequence length="59" mass="6707">MDAPNLTAAEMWKDAFEGEGLATKIMPEGEITNWAEQISYKIYVPKGREHVADEILRKL</sequence>
<gene>
    <name evidence="1" type="ORF">METZ01_LOCUS86383</name>
</gene>
<dbReference type="EMBL" id="UINC01007474">
    <property type="protein sequence ID" value="SVA33529.1"/>
    <property type="molecule type" value="Genomic_DNA"/>
</dbReference>
<proteinExistence type="predicted"/>
<reference evidence="1" key="1">
    <citation type="submission" date="2018-05" db="EMBL/GenBank/DDBJ databases">
        <authorList>
            <person name="Lanie J.A."/>
            <person name="Ng W.-L."/>
            <person name="Kazmierczak K.M."/>
            <person name="Andrzejewski T.M."/>
            <person name="Davidsen T.M."/>
            <person name="Wayne K.J."/>
            <person name="Tettelin H."/>
            <person name="Glass J.I."/>
            <person name="Rusch D."/>
            <person name="Podicherti R."/>
            <person name="Tsui H.-C.T."/>
            <person name="Winkler M.E."/>
        </authorList>
    </citation>
    <scope>NUCLEOTIDE SEQUENCE</scope>
</reference>